<sequence length="184" mass="21112">MLAGAPENLVVDFTRAMSVKKDLLVEWSRQRGCPRELDLQNFARSLERFYGRFGFPDKFNACMDTFRIAVNKKYGKGSDFGKSLRSISEFRVFPHAAWENTEGVSITILAILKEPENREVRDVEVIRKELNDQASKISWSEPFSPSDPVLRIATLHELSAAEYINTYPLELNALSFAKRYREEG</sequence>
<accession>A0A2T7FSV1</accession>
<keyword evidence="2" id="KW-1185">Reference proteome</keyword>
<comment type="caution">
    <text evidence="1">The sequence shown here is derived from an EMBL/GenBank/DDBJ whole genome shotgun (WGS) entry which is preliminary data.</text>
</comment>
<gene>
    <name evidence="1" type="ORF">DC363_16265</name>
</gene>
<evidence type="ECO:0000313" key="2">
    <source>
        <dbReference type="Proteomes" id="UP000244817"/>
    </source>
</evidence>
<dbReference type="Proteomes" id="UP000244817">
    <property type="component" value="Unassembled WGS sequence"/>
</dbReference>
<dbReference type="AlphaFoldDB" id="A0A2T7FSV1"/>
<name>A0A2T7FSV1_9RHOB</name>
<protein>
    <submittedName>
        <fullName evidence="1">Uncharacterized protein</fullName>
    </submittedName>
</protein>
<evidence type="ECO:0000313" key="1">
    <source>
        <dbReference type="EMBL" id="PVA05251.1"/>
    </source>
</evidence>
<organism evidence="1 2">
    <name type="scientific">Thalassorhabdomicrobium marinisediminis</name>
    <dbReference type="NCBI Taxonomy" id="2170577"/>
    <lineage>
        <taxon>Bacteria</taxon>
        <taxon>Pseudomonadati</taxon>
        <taxon>Pseudomonadota</taxon>
        <taxon>Alphaproteobacteria</taxon>
        <taxon>Rhodobacterales</taxon>
        <taxon>Paracoccaceae</taxon>
        <taxon>Thalassorhabdomicrobium</taxon>
    </lineage>
</organism>
<proteinExistence type="predicted"/>
<reference evidence="1 2" key="1">
    <citation type="submission" date="2018-04" db="EMBL/GenBank/DDBJ databases">
        <title>Pelagivirga bohaiensis gen. nov., sp. nov., a bacterium isolated from the Bohai Sea.</title>
        <authorList>
            <person name="Ji X."/>
        </authorList>
    </citation>
    <scope>NUCLEOTIDE SEQUENCE [LARGE SCALE GENOMIC DNA]</scope>
    <source>
        <strain evidence="1 2">BH-SD16</strain>
    </source>
</reference>
<dbReference type="EMBL" id="QCYG01000013">
    <property type="protein sequence ID" value="PVA05251.1"/>
    <property type="molecule type" value="Genomic_DNA"/>
</dbReference>